<dbReference type="PROSITE" id="PS50878">
    <property type="entry name" value="RT_POL"/>
    <property type="match status" value="1"/>
</dbReference>
<sequence>VGTIFMDLSRAFDVMNHDILKLKLEHCGFRGIFLDFIMSFVQDRKYFVNVNGINSDIRTVNIGIPQGSTIGPLLFLLYVNDMENSSSIVQFVQFADDTTTMYSCNDFNQLQIILQREGNKVVDWLIANKLIINLSKTQTMLFSFKRGNPKFEIILNNVRIQDQPVTTFLGVLIDNKLTWKPHITHLCSKISKGTAILRFLKITYPKHILRMIYMSLIYSYLNYCNLIWGGAENSVIDPLLKLQKKSCKNHR</sequence>
<proteinExistence type="predicted"/>
<dbReference type="AlphaFoldDB" id="A0AAV2SBK4"/>
<comment type="caution">
    <text evidence="2">The sequence shown here is derived from an EMBL/GenBank/DDBJ whole genome shotgun (WGS) entry which is preliminary data.</text>
</comment>
<dbReference type="GO" id="GO:0071897">
    <property type="term" value="P:DNA biosynthetic process"/>
    <property type="evidence" value="ECO:0007669"/>
    <property type="project" value="UniProtKB-ARBA"/>
</dbReference>
<dbReference type="PANTHER" id="PTHR33332">
    <property type="entry name" value="REVERSE TRANSCRIPTASE DOMAIN-CONTAINING PROTEIN"/>
    <property type="match status" value="1"/>
</dbReference>
<accession>A0AAV2SBK4</accession>
<organism evidence="2 3">
    <name type="scientific">Meganyctiphanes norvegica</name>
    <name type="common">Northern krill</name>
    <name type="synonym">Thysanopoda norvegica</name>
    <dbReference type="NCBI Taxonomy" id="48144"/>
    <lineage>
        <taxon>Eukaryota</taxon>
        <taxon>Metazoa</taxon>
        <taxon>Ecdysozoa</taxon>
        <taxon>Arthropoda</taxon>
        <taxon>Crustacea</taxon>
        <taxon>Multicrustacea</taxon>
        <taxon>Malacostraca</taxon>
        <taxon>Eumalacostraca</taxon>
        <taxon>Eucarida</taxon>
        <taxon>Euphausiacea</taxon>
        <taxon>Euphausiidae</taxon>
        <taxon>Meganyctiphanes</taxon>
    </lineage>
</organism>
<dbReference type="Proteomes" id="UP001497623">
    <property type="component" value="Unassembled WGS sequence"/>
</dbReference>
<feature type="non-terminal residue" evidence="2">
    <location>
        <position position="1"/>
    </location>
</feature>
<dbReference type="Pfam" id="PF00078">
    <property type="entry name" value="RVT_1"/>
    <property type="match status" value="1"/>
</dbReference>
<evidence type="ECO:0000313" key="2">
    <source>
        <dbReference type="EMBL" id="CAL4169358.1"/>
    </source>
</evidence>
<dbReference type="InterPro" id="IPR000477">
    <property type="entry name" value="RT_dom"/>
</dbReference>
<dbReference type="SUPFAM" id="SSF56672">
    <property type="entry name" value="DNA/RNA polymerases"/>
    <property type="match status" value="1"/>
</dbReference>
<dbReference type="InterPro" id="IPR043502">
    <property type="entry name" value="DNA/RNA_pol_sf"/>
</dbReference>
<protein>
    <recommendedName>
        <fullName evidence="1">Reverse transcriptase domain-containing protein</fullName>
    </recommendedName>
</protein>
<evidence type="ECO:0000259" key="1">
    <source>
        <dbReference type="PROSITE" id="PS50878"/>
    </source>
</evidence>
<name>A0AAV2SBK4_MEGNR</name>
<gene>
    <name evidence="2" type="ORF">MNOR_LOCUS33844</name>
</gene>
<evidence type="ECO:0000313" key="3">
    <source>
        <dbReference type="Proteomes" id="UP001497623"/>
    </source>
</evidence>
<reference evidence="2 3" key="1">
    <citation type="submission" date="2024-05" db="EMBL/GenBank/DDBJ databases">
        <authorList>
            <person name="Wallberg A."/>
        </authorList>
    </citation>
    <scope>NUCLEOTIDE SEQUENCE [LARGE SCALE GENOMIC DNA]</scope>
</reference>
<keyword evidence="3" id="KW-1185">Reference proteome</keyword>
<feature type="domain" description="Reverse transcriptase" evidence="1">
    <location>
        <begin position="1"/>
        <end position="173"/>
    </location>
</feature>
<dbReference type="EMBL" id="CAXKWB010050034">
    <property type="protein sequence ID" value="CAL4169358.1"/>
    <property type="molecule type" value="Genomic_DNA"/>
</dbReference>